<organism evidence="2">
    <name type="scientific">Serratia fonticola</name>
    <dbReference type="NCBI Taxonomy" id="47917"/>
    <lineage>
        <taxon>Bacteria</taxon>
        <taxon>Pseudomonadati</taxon>
        <taxon>Pseudomonadota</taxon>
        <taxon>Gammaproteobacteria</taxon>
        <taxon>Enterobacterales</taxon>
        <taxon>Yersiniaceae</taxon>
        <taxon>Serratia</taxon>
    </lineage>
</organism>
<proteinExistence type="predicted"/>
<evidence type="ECO:0000313" key="2">
    <source>
        <dbReference type="EMBL" id="VTR49036.1"/>
    </source>
</evidence>
<evidence type="ECO:0000256" key="1">
    <source>
        <dbReference type="SAM" id="Phobius"/>
    </source>
</evidence>
<dbReference type="GO" id="GO:0016491">
    <property type="term" value="F:oxidoreductase activity"/>
    <property type="evidence" value="ECO:0007669"/>
    <property type="project" value="UniProtKB-KW"/>
</dbReference>
<sequence>MNLLYLTILLPLIGFLLLAFSRGRWSENTAATVGVGSIGLAALVTVYVAIDFLGQRPLACSCMSKACGTG</sequence>
<keyword evidence="1" id="KW-0472">Membrane</keyword>
<protein>
    <submittedName>
        <fullName evidence="2">NADH-quinone oxidoreductase subunit L</fullName>
        <ecNumber evidence="2">1.6.99.5</ecNumber>
    </submittedName>
</protein>
<name>A0A4U9VNZ7_SERFO</name>
<reference evidence="2" key="1">
    <citation type="submission" date="2019-05" db="EMBL/GenBank/DDBJ databases">
        <authorList>
            <consortium name="Pathogen Informatics"/>
        </authorList>
    </citation>
    <scope>NUCLEOTIDE SEQUENCE [LARGE SCALE GENOMIC DNA]</scope>
    <source>
        <strain evidence="2">NCTC12965</strain>
    </source>
</reference>
<keyword evidence="1" id="KW-1133">Transmembrane helix</keyword>
<gene>
    <name evidence="2" type="primary">nuoL_3</name>
    <name evidence="2" type="ORF">NCTC12965_05774</name>
</gene>
<dbReference type="EC" id="1.6.99.5" evidence="2"/>
<accession>A0A4U9VNZ7</accession>
<dbReference type="EMBL" id="CABEEZ010000118">
    <property type="protein sequence ID" value="VTR49036.1"/>
    <property type="molecule type" value="Genomic_DNA"/>
</dbReference>
<feature type="transmembrane region" description="Helical" evidence="1">
    <location>
        <begin position="33"/>
        <end position="54"/>
    </location>
</feature>
<keyword evidence="1" id="KW-0812">Transmembrane</keyword>
<keyword evidence="2" id="KW-0560">Oxidoreductase</keyword>
<dbReference type="AlphaFoldDB" id="A0A4U9VNZ7"/>